<accession>A0ACB7RQH1</accession>
<dbReference type="Proteomes" id="UP000821845">
    <property type="component" value="Chromosome 8"/>
</dbReference>
<name>A0ACB7RQH1_HYAAI</name>
<dbReference type="EMBL" id="CM023488">
    <property type="protein sequence ID" value="KAH6924104.1"/>
    <property type="molecule type" value="Genomic_DNA"/>
</dbReference>
<evidence type="ECO:0000313" key="1">
    <source>
        <dbReference type="EMBL" id="KAH6924104.1"/>
    </source>
</evidence>
<sequence>MLTKLPANATSAKRVPERKIEPEGDHAADDVVVAKDEVASGETLPDASSEGADSSVTGPVLFNNCGRESLVDMEGREVTVPLFTSEEDDELLCGGQRLGHAAEVNIPACAENVERNLS</sequence>
<organism evidence="1 2">
    <name type="scientific">Hyalomma asiaticum</name>
    <name type="common">Tick</name>
    <dbReference type="NCBI Taxonomy" id="266040"/>
    <lineage>
        <taxon>Eukaryota</taxon>
        <taxon>Metazoa</taxon>
        <taxon>Ecdysozoa</taxon>
        <taxon>Arthropoda</taxon>
        <taxon>Chelicerata</taxon>
        <taxon>Arachnida</taxon>
        <taxon>Acari</taxon>
        <taxon>Parasitiformes</taxon>
        <taxon>Ixodida</taxon>
        <taxon>Ixodoidea</taxon>
        <taxon>Ixodidae</taxon>
        <taxon>Hyalomminae</taxon>
        <taxon>Hyalomma</taxon>
    </lineage>
</organism>
<comment type="caution">
    <text evidence="1">The sequence shown here is derived from an EMBL/GenBank/DDBJ whole genome shotgun (WGS) entry which is preliminary data.</text>
</comment>
<protein>
    <submittedName>
        <fullName evidence="1">Uncharacterized protein</fullName>
    </submittedName>
</protein>
<evidence type="ECO:0000313" key="2">
    <source>
        <dbReference type="Proteomes" id="UP000821845"/>
    </source>
</evidence>
<reference evidence="1" key="1">
    <citation type="submission" date="2020-05" db="EMBL/GenBank/DDBJ databases">
        <title>Large-scale comparative analyses of tick genomes elucidate their genetic diversity and vector capacities.</title>
        <authorList>
            <person name="Jia N."/>
            <person name="Wang J."/>
            <person name="Shi W."/>
            <person name="Du L."/>
            <person name="Sun Y."/>
            <person name="Zhan W."/>
            <person name="Jiang J."/>
            <person name="Wang Q."/>
            <person name="Zhang B."/>
            <person name="Ji P."/>
            <person name="Sakyi L.B."/>
            <person name="Cui X."/>
            <person name="Yuan T."/>
            <person name="Jiang B."/>
            <person name="Yang W."/>
            <person name="Lam T.T.-Y."/>
            <person name="Chang Q."/>
            <person name="Ding S."/>
            <person name="Wang X."/>
            <person name="Zhu J."/>
            <person name="Ruan X."/>
            <person name="Zhao L."/>
            <person name="Wei J."/>
            <person name="Que T."/>
            <person name="Du C."/>
            <person name="Cheng J."/>
            <person name="Dai P."/>
            <person name="Han X."/>
            <person name="Huang E."/>
            <person name="Gao Y."/>
            <person name="Liu J."/>
            <person name="Shao H."/>
            <person name="Ye R."/>
            <person name="Li L."/>
            <person name="Wei W."/>
            <person name="Wang X."/>
            <person name="Wang C."/>
            <person name="Yang T."/>
            <person name="Huo Q."/>
            <person name="Li W."/>
            <person name="Guo W."/>
            <person name="Chen H."/>
            <person name="Zhou L."/>
            <person name="Ni X."/>
            <person name="Tian J."/>
            <person name="Zhou Y."/>
            <person name="Sheng Y."/>
            <person name="Liu T."/>
            <person name="Pan Y."/>
            <person name="Xia L."/>
            <person name="Li J."/>
            <person name="Zhao F."/>
            <person name="Cao W."/>
        </authorList>
    </citation>
    <scope>NUCLEOTIDE SEQUENCE</scope>
    <source>
        <strain evidence="1">Hyas-2018</strain>
    </source>
</reference>
<proteinExistence type="predicted"/>
<keyword evidence="2" id="KW-1185">Reference proteome</keyword>
<gene>
    <name evidence="1" type="ORF">HPB50_011753</name>
</gene>